<keyword evidence="2" id="KW-0812">Transmembrane</keyword>
<organism evidence="4">
    <name type="scientific">marine metagenome</name>
    <dbReference type="NCBI Taxonomy" id="408172"/>
    <lineage>
        <taxon>unclassified sequences</taxon>
        <taxon>metagenomes</taxon>
        <taxon>ecological metagenomes</taxon>
    </lineage>
</organism>
<evidence type="ECO:0000256" key="1">
    <source>
        <dbReference type="SAM" id="MobiDB-lite"/>
    </source>
</evidence>
<gene>
    <name evidence="4" type="ORF">METZ01_LOCUS135161</name>
</gene>
<feature type="domain" description="PEGA" evidence="3">
    <location>
        <begin position="592"/>
        <end position="631"/>
    </location>
</feature>
<dbReference type="Pfam" id="PF08308">
    <property type="entry name" value="PEGA"/>
    <property type="match status" value="1"/>
</dbReference>
<evidence type="ECO:0000256" key="2">
    <source>
        <dbReference type="SAM" id="Phobius"/>
    </source>
</evidence>
<feature type="transmembrane region" description="Helical" evidence="2">
    <location>
        <begin position="695"/>
        <end position="715"/>
    </location>
</feature>
<feature type="region of interest" description="Disordered" evidence="1">
    <location>
        <begin position="466"/>
        <end position="489"/>
    </location>
</feature>
<dbReference type="InterPro" id="IPR013229">
    <property type="entry name" value="PEGA"/>
</dbReference>
<keyword evidence="2" id="KW-1133">Transmembrane helix</keyword>
<dbReference type="AlphaFoldDB" id="A0A381Z0P9"/>
<dbReference type="EMBL" id="UINC01019441">
    <property type="protein sequence ID" value="SVA82307.1"/>
    <property type="molecule type" value="Genomic_DNA"/>
</dbReference>
<sequence length="716" mass="80956">VFCVCTLTGTTLEDINYSIKQNGIMINLDYAEPIDDDDIIGWKSDRGWVYLTLLGVRAPRNKQPQETFNGVVKKIVIDDFDESTQLAILISKPVLGYDIINSKTSPSTVIFIHTEMRRSEVANLKRHIDETGTSVFNVAKSSGFPKFNTNFKNAFDEARKELGPNSIFEFHGKLYTTNHPGEKESKSRSAFMEKSVGPVLDGEFKDFTLRNIDQTTSMDTLVKEIYVDRTTGATITELIGDSVKIGITHSNNMSQFILDRDDTLSGIQPQAKEDDGWFSGKLPAYKKTKSQSPLHKEMEKPLDSLIQKTRPVLVESLNDKKKNKKAGWRGVLGSIFKKKGSVKDSFVVAEQVLAENDKALITPEKEIKTFAKTDDSPSGALLESHEYGRLQKKHIPSQDESIMAELELDHPQELSETQSSDSTIVNAWFTDESTISDEFDSRRLQKQYIPSIEQNMIFDLSDDLGHHESVPQQQKNMDPDVLNSEDKTKYSNDNISKKLADEDNSVFDTEIVDNNSWLSYFPTQNDSVIESLKWDFQKEREVPKFLQSERESIDYSSNDNGKYLWRDNLPENRPESFPTRQSDPGFMYYHNGGIRVDANMDGIPIYIDGKYVGETPLSRPIQVEPGWHQVSGFSPVYTHLAFRKGLQFVGYDSIIQNNELYGSTTVYAEAGKLETVELKFNQMGDTPKKLNEINGGMNIGTPILLFLMGLIMWGMG</sequence>
<evidence type="ECO:0000313" key="4">
    <source>
        <dbReference type="EMBL" id="SVA82307.1"/>
    </source>
</evidence>
<accession>A0A381Z0P9</accession>
<name>A0A381Z0P9_9ZZZZ</name>
<keyword evidence="2" id="KW-0472">Membrane</keyword>
<evidence type="ECO:0000259" key="3">
    <source>
        <dbReference type="Pfam" id="PF08308"/>
    </source>
</evidence>
<protein>
    <recommendedName>
        <fullName evidence="3">PEGA domain-containing protein</fullName>
    </recommendedName>
</protein>
<proteinExistence type="predicted"/>
<feature type="non-terminal residue" evidence="4">
    <location>
        <position position="1"/>
    </location>
</feature>
<reference evidence="4" key="1">
    <citation type="submission" date="2018-05" db="EMBL/GenBank/DDBJ databases">
        <authorList>
            <person name="Lanie J.A."/>
            <person name="Ng W.-L."/>
            <person name="Kazmierczak K.M."/>
            <person name="Andrzejewski T.M."/>
            <person name="Davidsen T.M."/>
            <person name="Wayne K.J."/>
            <person name="Tettelin H."/>
            <person name="Glass J.I."/>
            <person name="Rusch D."/>
            <person name="Podicherti R."/>
            <person name="Tsui H.-C.T."/>
            <person name="Winkler M.E."/>
        </authorList>
    </citation>
    <scope>NUCLEOTIDE SEQUENCE</scope>
</reference>